<name>A0A0E9R9K4_ANGAN</name>
<sequence>MAMFTRLQNSKE</sequence>
<protein>
    <submittedName>
        <fullName evidence="1">Uncharacterized protein</fullName>
    </submittedName>
</protein>
<proteinExistence type="predicted"/>
<organism evidence="1">
    <name type="scientific">Anguilla anguilla</name>
    <name type="common">European freshwater eel</name>
    <name type="synonym">Muraena anguilla</name>
    <dbReference type="NCBI Taxonomy" id="7936"/>
    <lineage>
        <taxon>Eukaryota</taxon>
        <taxon>Metazoa</taxon>
        <taxon>Chordata</taxon>
        <taxon>Craniata</taxon>
        <taxon>Vertebrata</taxon>
        <taxon>Euteleostomi</taxon>
        <taxon>Actinopterygii</taxon>
        <taxon>Neopterygii</taxon>
        <taxon>Teleostei</taxon>
        <taxon>Anguilliformes</taxon>
        <taxon>Anguillidae</taxon>
        <taxon>Anguilla</taxon>
    </lineage>
</organism>
<evidence type="ECO:0000313" key="1">
    <source>
        <dbReference type="EMBL" id="JAH25467.1"/>
    </source>
</evidence>
<dbReference type="EMBL" id="GBXM01083110">
    <property type="protein sequence ID" value="JAH25467.1"/>
    <property type="molecule type" value="Transcribed_RNA"/>
</dbReference>
<reference evidence="1" key="1">
    <citation type="submission" date="2014-11" db="EMBL/GenBank/DDBJ databases">
        <authorList>
            <person name="Amaro Gonzalez C."/>
        </authorList>
    </citation>
    <scope>NUCLEOTIDE SEQUENCE</scope>
</reference>
<reference evidence="1" key="2">
    <citation type="journal article" date="2015" name="Fish Shellfish Immunol.">
        <title>Early steps in the European eel (Anguilla anguilla)-Vibrio vulnificus interaction in the gills: Role of the RtxA13 toxin.</title>
        <authorList>
            <person name="Callol A."/>
            <person name="Pajuelo D."/>
            <person name="Ebbesson L."/>
            <person name="Teles M."/>
            <person name="MacKenzie S."/>
            <person name="Amaro C."/>
        </authorList>
    </citation>
    <scope>NUCLEOTIDE SEQUENCE</scope>
</reference>
<accession>A0A0E9R9K4</accession>